<dbReference type="Pfam" id="PF00078">
    <property type="entry name" value="RVT_1"/>
    <property type="match status" value="1"/>
</dbReference>
<dbReference type="Gene3D" id="3.10.10.10">
    <property type="entry name" value="HIV Type 1 Reverse Transcriptase, subunit A, domain 1"/>
    <property type="match status" value="2"/>
</dbReference>
<gene>
    <name evidence="3" type="ORF">EPI10_007217</name>
</gene>
<feature type="domain" description="Reverse transcriptase" evidence="1">
    <location>
        <begin position="59"/>
        <end position="148"/>
    </location>
</feature>
<dbReference type="EMBL" id="SMMG02000002">
    <property type="protein sequence ID" value="KAA3485202.1"/>
    <property type="molecule type" value="Genomic_DNA"/>
</dbReference>
<comment type="caution">
    <text evidence="3">The sequence shown here is derived from an EMBL/GenBank/DDBJ whole genome shotgun (WGS) entry which is preliminary data.</text>
</comment>
<dbReference type="CDD" id="cd01647">
    <property type="entry name" value="RT_LTR"/>
    <property type="match status" value="1"/>
</dbReference>
<dbReference type="AlphaFoldDB" id="A0A5B6WWC2"/>
<reference evidence="4" key="1">
    <citation type="journal article" date="2019" name="Plant Biotechnol. J.">
        <title>Genome sequencing of the Australian wild diploid species Gossypium australe highlights disease resistance and delayed gland morphogenesis.</title>
        <authorList>
            <person name="Cai Y."/>
            <person name="Cai X."/>
            <person name="Wang Q."/>
            <person name="Wang P."/>
            <person name="Zhang Y."/>
            <person name="Cai C."/>
            <person name="Xu Y."/>
            <person name="Wang K."/>
            <person name="Zhou Z."/>
            <person name="Wang C."/>
            <person name="Geng S."/>
            <person name="Li B."/>
            <person name="Dong Q."/>
            <person name="Hou Y."/>
            <person name="Wang H."/>
            <person name="Ai P."/>
            <person name="Liu Z."/>
            <person name="Yi F."/>
            <person name="Sun M."/>
            <person name="An G."/>
            <person name="Cheng J."/>
            <person name="Zhang Y."/>
            <person name="Shi Q."/>
            <person name="Xie Y."/>
            <person name="Shi X."/>
            <person name="Chang Y."/>
            <person name="Huang F."/>
            <person name="Chen Y."/>
            <person name="Hong S."/>
            <person name="Mi L."/>
            <person name="Sun Q."/>
            <person name="Zhang L."/>
            <person name="Zhou B."/>
            <person name="Peng R."/>
            <person name="Zhang X."/>
            <person name="Liu F."/>
        </authorList>
    </citation>
    <scope>NUCLEOTIDE SEQUENCE [LARGE SCALE GENOMIC DNA]</scope>
    <source>
        <strain evidence="4">cv. PA1801</strain>
    </source>
</reference>
<accession>A0A5B6WWC2</accession>
<dbReference type="Gene3D" id="3.30.70.270">
    <property type="match status" value="2"/>
</dbReference>
<dbReference type="Pfam" id="PF17919">
    <property type="entry name" value="RT_RNaseH_2"/>
    <property type="match status" value="1"/>
</dbReference>
<dbReference type="InterPro" id="IPR053134">
    <property type="entry name" value="RNA-dir_DNA_polymerase"/>
</dbReference>
<evidence type="ECO:0000313" key="4">
    <source>
        <dbReference type="Proteomes" id="UP000325315"/>
    </source>
</evidence>
<keyword evidence="4" id="KW-1185">Reference proteome</keyword>
<organism evidence="3 4">
    <name type="scientific">Gossypium australe</name>
    <dbReference type="NCBI Taxonomy" id="47621"/>
    <lineage>
        <taxon>Eukaryota</taxon>
        <taxon>Viridiplantae</taxon>
        <taxon>Streptophyta</taxon>
        <taxon>Embryophyta</taxon>
        <taxon>Tracheophyta</taxon>
        <taxon>Spermatophyta</taxon>
        <taxon>Magnoliopsida</taxon>
        <taxon>eudicotyledons</taxon>
        <taxon>Gunneridae</taxon>
        <taxon>Pentapetalae</taxon>
        <taxon>rosids</taxon>
        <taxon>malvids</taxon>
        <taxon>Malvales</taxon>
        <taxon>Malvaceae</taxon>
        <taxon>Malvoideae</taxon>
        <taxon>Gossypium</taxon>
    </lineage>
</organism>
<sequence length="270" mass="31514">MAPVELKELKAQLQELLDKSAPVIFVKKKDGLLRLCIDYRQLNKVTIKNKYHLPRIDNLFDQSKDVNVPKTIFQTRNGHYEFLMMPFGLTKALASFIDFMNRVFYPHLDRFVVLFIDDIIIYSKTKSEHLREFGFLGHVISANRIHVAPSIVNWKALKNVSKSDKCQQSFDQLKNMLTEATVLTQPEFEKEYIVYSDASLNRLGCVLMQTGKTLFLQQIRELQNDDSKLINKREQIQSDQTTEFNVDTDGMLYFHDRLCVSNNLELKRDI</sequence>
<protein>
    <submittedName>
        <fullName evidence="3">DNA/RNA polymerases superfamily protein</fullName>
    </submittedName>
</protein>
<dbReference type="InterPro" id="IPR000477">
    <property type="entry name" value="RT_dom"/>
</dbReference>
<dbReference type="PANTHER" id="PTHR24559">
    <property type="entry name" value="TRANSPOSON TY3-I GAG-POL POLYPROTEIN"/>
    <property type="match status" value="1"/>
</dbReference>
<dbReference type="SUPFAM" id="SSF56672">
    <property type="entry name" value="DNA/RNA polymerases"/>
    <property type="match status" value="1"/>
</dbReference>
<feature type="domain" description="Reverse transcriptase/retrotransposon-derived protein RNase H-like" evidence="2">
    <location>
        <begin position="164"/>
        <end position="212"/>
    </location>
</feature>
<evidence type="ECO:0000313" key="3">
    <source>
        <dbReference type="EMBL" id="KAA3485202.1"/>
    </source>
</evidence>
<dbReference type="InterPro" id="IPR043128">
    <property type="entry name" value="Rev_trsase/Diguanyl_cyclase"/>
</dbReference>
<proteinExistence type="predicted"/>
<evidence type="ECO:0000259" key="2">
    <source>
        <dbReference type="Pfam" id="PF17919"/>
    </source>
</evidence>
<dbReference type="InterPro" id="IPR041577">
    <property type="entry name" value="RT_RNaseH_2"/>
</dbReference>
<name>A0A5B6WWC2_9ROSI</name>
<dbReference type="PANTHER" id="PTHR24559:SF444">
    <property type="entry name" value="REVERSE TRANSCRIPTASE DOMAIN-CONTAINING PROTEIN"/>
    <property type="match status" value="1"/>
</dbReference>
<evidence type="ECO:0000259" key="1">
    <source>
        <dbReference type="Pfam" id="PF00078"/>
    </source>
</evidence>
<dbReference type="OrthoDB" id="1430837at2759"/>
<dbReference type="Proteomes" id="UP000325315">
    <property type="component" value="Unassembled WGS sequence"/>
</dbReference>
<dbReference type="InterPro" id="IPR043502">
    <property type="entry name" value="DNA/RNA_pol_sf"/>
</dbReference>